<reference evidence="1" key="1">
    <citation type="submission" date="2022-02" db="EMBL/GenBank/DDBJ databases">
        <title>Plant Genome Project.</title>
        <authorList>
            <person name="Zhang R.-G."/>
        </authorList>
    </citation>
    <scope>NUCLEOTIDE SEQUENCE</scope>
    <source>
        <strain evidence="1">AT1</strain>
    </source>
</reference>
<gene>
    <name evidence="1" type="ORF">RHMOL_Rhmol04G0146600</name>
</gene>
<dbReference type="EMBL" id="CM046391">
    <property type="protein sequence ID" value="KAI8559073.1"/>
    <property type="molecule type" value="Genomic_DNA"/>
</dbReference>
<evidence type="ECO:0000313" key="1">
    <source>
        <dbReference type="EMBL" id="KAI8559073.1"/>
    </source>
</evidence>
<accession>A0ACC0P2W0</accession>
<organism evidence="1 2">
    <name type="scientific">Rhododendron molle</name>
    <name type="common">Chinese azalea</name>
    <name type="synonym">Azalea mollis</name>
    <dbReference type="NCBI Taxonomy" id="49168"/>
    <lineage>
        <taxon>Eukaryota</taxon>
        <taxon>Viridiplantae</taxon>
        <taxon>Streptophyta</taxon>
        <taxon>Embryophyta</taxon>
        <taxon>Tracheophyta</taxon>
        <taxon>Spermatophyta</taxon>
        <taxon>Magnoliopsida</taxon>
        <taxon>eudicotyledons</taxon>
        <taxon>Gunneridae</taxon>
        <taxon>Pentapetalae</taxon>
        <taxon>asterids</taxon>
        <taxon>Ericales</taxon>
        <taxon>Ericaceae</taxon>
        <taxon>Ericoideae</taxon>
        <taxon>Rhodoreae</taxon>
        <taxon>Rhododendron</taxon>
    </lineage>
</organism>
<keyword evidence="2" id="KW-1185">Reference proteome</keyword>
<sequence length="173" mass="19397">MHLKKHFKLHLISRDIACTSQLDQGSVLRSVLRGCRRCLSGIGLTIGDIHCVELVEYYKCTKNQLDQLIFGTLVVLDELYLVDLSDCQTDAGKAALAAAQHVVQNGAAQHTPLVPTKHSILNAIQILTINVLPFPGISLCEDYWFEINFFLLHRLIFLFIGSMPLSKQMSINY</sequence>
<comment type="caution">
    <text evidence="1">The sequence shown here is derived from an EMBL/GenBank/DDBJ whole genome shotgun (WGS) entry which is preliminary data.</text>
</comment>
<protein>
    <submittedName>
        <fullName evidence="1">Uncharacterized protein</fullName>
    </submittedName>
</protein>
<dbReference type="Proteomes" id="UP001062846">
    <property type="component" value="Chromosome 4"/>
</dbReference>
<evidence type="ECO:0000313" key="2">
    <source>
        <dbReference type="Proteomes" id="UP001062846"/>
    </source>
</evidence>
<name>A0ACC0P2W0_RHOML</name>
<proteinExistence type="predicted"/>